<evidence type="ECO:0000256" key="3">
    <source>
        <dbReference type="ARBA" id="ARBA00022692"/>
    </source>
</evidence>
<evidence type="ECO:0000256" key="5">
    <source>
        <dbReference type="ARBA" id="ARBA00023136"/>
    </source>
</evidence>
<feature type="transmembrane region" description="Helical" evidence="6">
    <location>
        <begin position="468"/>
        <end position="488"/>
    </location>
</feature>
<feature type="transmembrane region" description="Helical" evidence="6">
    <location>
        <begin position="188"/>
        <end position="207"/>
    </location>
</feature>
<dbReference type="AlphaFoldDB" id="A0A4P8IFB5"/>
<organism evidence="8 9">
    <name type="scientific">Anaerostipes rhamnosivorans</name>
    <dbReference type="NCBI Taxonomy" id="1229621"/>
    <lineage>
        <taxon>Bacteria</taxon>
        <taxon>Bacillati</taxon>
        <taxon>Bacillota</taxon>
        <taxon>Clostridia</taxon>
        <taxon>Lachnospirales</taxon>
        <taxon>Lachnospiraceae</taxon>
        <taxon>Anaerostipes</taxon>
    </lineage>
</organism>
<evidence type="ECO:0000259" key="7">
    <source>
        <dbReference type="Pfam" id="PF03553"/>
    </source>
</evidence>
<evidence type="ECO:0000256" key="6">
    <source>
        <dbReference type="SAM" id="Phobius"/>
    </source>
</evidence>
<dbReference type="OrthoDB" id="9762978at2"/>
<evidence type="ECO:0000256" key="1">
    <source>
        <dbReference type="ARBA" id="ARBA00004651"/>
    </source>
</evidence>
<feature type="transmembrane region" description="Helical" evidence="6">
    <location>
        <begin position="445"/>
        <end position="462"/>
    </location>
</feature>
<dbReference type="InterPro" id="IPR018461">
    <property type="entry name" value="Na/H_Antiport_NhaC-like_C"/>
</dbReference>
<dbReference type="RefSeq" id="WP_137328928.1">
    <property type="nucleotide sequence ID" value="NZ_CP040058.1"/>
</dbReference>
<feature type="transmembrane region" description="Helical" evidence="6">
    <location>
        <begin position="358"/>
        <end position="378"/>
    </location>
</feature>
<proteinExistence type="predicted"/>
<sequence>MVGTIWALVPPIIAIGLALITKEVYLSLMVGIASGALMFEHFNPVEAMNTIFEIMTGKIGGNCDILIFLVMLGILVALITKSGASRAYGKWALKAIKSKRQAMFATSLLGTVIFVDDYFNCLTVGTVMKPITDKYKVTRAKLAYVIDATAAPICIIAPISSWAAAVGSSLPEGSKIDGFSLFVRAIPFNYYALLTLVFLIFLIIINVDFSKMKQYEEEKGNETHDQKHDADVPVVGRGQVKDLILPIVFLIASCIGFMLYTGGFFGGKDIISALSGCNSGRSLVLGSFSTLIFTFLLYIPRKVVAFVDFCGSFSQGFKSMTSAIMILCLAWTLSGICGDEYLRIGQFVSGVISGNTSATAVLPALFFLAALGLSFATGTSWGTFGILIPISVAVMGSDISMLTLLVGSILSGAVCGDHISPISDTTILASAGAGCRHIDHVATQMPYAFIVAGCAVIGYLTAGALGNGFLGLAIAAGALAVAMAWIVWNVKKKA</sequence>
<gene>
    <name evidence="8" type="ORF">AR1Y2_2127</name>
</gene>
<protein>
    <submittedName>
        <fullName evidence="8">Na+/H+ antiporter</fullName>
    </submittedName>
</protein>
<reference evidence="8 9" key="1">
    <citation type="submission" date="2019-05" db="EMBL/GenBank/DDBJ databases">
        <title>Complete genome sequencing of Anaerostipes rhamnosivorans.</title>
        <authorList>
            <person name="Bui T.P.N."/>
            <person name="de Vos W.M."/>
        </authorList>
    </citation>
    <scope>NUCLEOTIDE SEQUENCE [LARGE SCALE GENOMIC DNA]</scope>
    <source>
        <strain evidence="8 9">1y2</strain>
    </source>
</reference>
<keyword evidence="3 6" id="KW-0812">Transmembrane</keyword>
<feature type="transmembrane region" description="Helical" evidence="6">
    <location>
        <begin position="101"/>
        <end position="119"/>
    </location>
</feature>
<dbReference type="PANTHER" id="PTHR43478">
    <property type="entry name" value="NA+/H+ ANTIPORTER-RELATED"/>
    <property type="match status" value="1"/>
</dbReference>
<name>A0A4P8IFB5_9FIRM</name>
<evidence type="ECO:0000256" key="2">
    <source>
        <dbReference type="ARBA" id="ARBA00022475"/>
    </source>
</evidence>
<dbReference type="PANTHER" id="PTHR43478:SF1">
    <property type="entry name" value="NA+_H+ ANTIPORTER NHAC-LIKE C-TERMINAL DOMAIN-CONTAINING PROTEIN"/>
    <property type="match status" value="1"/>
</dbReference>
<evidence type="ECO:0000313" key="9">
    <source>
        <dbReference type="Proteomes" id="UP000298653"/>
    </source>
</evidence>
<accession>A0A4P8IFB5</accession>
<feature type="domain" description="Na+/H+ antiporter NhaC-like C-terminal" evidence="7">
    <location>
        <begin position="174"/>
        <end position="463"/>
    </location>
</feature>
<keyword evidence="2" id="KW-1003">Cell membrane</keyword>
<keyword evidence="4 6" id="KW-1133">Transmembrane helix</keyword>
<comment type="subcellular location">
    <subcellularLocation>
        <location evidence="1">Cell membrane</location>
        <topology evidence="1">Multi-pass membrane protein</topology>
    </subcellularLocation>
</comment>
<keyword evidence="9" id="KW-1185">Reference proteome</keyword>
<dbReference type="KEGG" id="arf:AR1Y2_2127"/>
<evidence type="ECO:0000256" key="4">
    <source>
        <dbReference type="ARBA" id="ARBA00022989"/>
    </source>
</evidence>
<feature type="transmembrane region" description="Helical" evidence="6">
    <location>
        <begin position="243"/>
        <end position="261"/>
    </location>
</feature>
<feature type="transmembrane region" description="Helical" evidence="6">
    <location>
        <begin position="282"/>
        <end position="299"/>
    </location>
</feature>
<evidence type="ECO:0000313" key="8">
    <source>
        <dbReference type="EMBL" id="QCP35581.1"/>
    </source>
</evidence>
<dbReference type="Pfam" id="PF03553">
    <property type="entry name" value="Na_H_antiporter"/>
    <property type="match status" value="1"/>
</dbReference>
<dbReference type="GO" id="GO:0005886">
    <property type="term" value="C:plasma membrane"/>
    <property type="evidence" value="ECO:0007669"/>
    <property type="project" value="UniProtKB-SubCell"/>
</dbReference>
<dbReference type="EMBL" id="CP040058">
    <property type="protein sequence ID" value="QCP35581.1"/>
    <property type="molecule type" value="Genomic_DNA"/>
</dbReference>
<feature type="transmembrane region" description="Helical" evidence="6">
    <location>
        <begin position="59"/>
        <end position="80"/>
    </location>
</feature>
<feature type="transmembrane region" description="Helical" evidence="6">
    <location>
        <begin position="12"/>
        <end position="39"/>
    </location>
</feature>
<feature type="transmembrane region" description="Helical" evidence="6">
    <location>
        <begin position="384"/>
        <end position="410"/>
    </location>
</feature>
<dbReference type="Proteomes" id="UP000298653">
    <property type="component" value="Chromosome"/>
</dbReference>
<feature type="transmembrane region" description="Helical" evidence="6">
    <location>
        <begin position="142"/>
        <end position="167"/>
    </location>
</feature>
<keyword evidence="5 6" id="KW-0472">Membrane</keyword>